<keyword evidence="10" id="KW-1015">Disulfide bond</keyword>
<evidence type="ECO:0000313" key="13">
    <source>
        <dbReference type="EMBL" id="KAA0710014.1"/>
    </source>
</evidence>
<comment type="subcellular location">
    <subcellularLocation>
        <location evidence="1">Golgi apparatus membrane</location>
        <topology evidence="1">Single-pass type II membrane protein</topology>
    </subcellularLocation>
</comment>
<keyword evidence="8" id="KW-0333">Golgi apparatus</keyword>
<comment type="caution">
    <text evidence="13">The sequence shown here is derived from an EMBL/GenBank/DDBJ whole genome shotgun (WGS) entry which is preliminary data.</text>
</comment>
<evidence type="ECO:0000313" key="14">
    <source>
        <dbReference type="Proteomes" id="UP000324632"/>
    </source>
</evidence>
<sequence>MITQKGTSRINCWCPTLFNHLKLSHQGYSFNWLEMELTEYHQAAIKQNMDVSISAMDSSFADNHLYHQIQIRTILFRLTASSQGTKNVQTRSCWVLNHPATVHMKNMITFNKQESYMKVFSTTIVLSIIVLFMLLQNAVIYNSLKTSHDDDGGGLCACDQCVRDLNDDDWFFIRYNPTIPTMLNKKNSVLKKDVYRWWKGLQIDTSKHVYTDLVDTLFALFPDEEHYSDASLDRCRTCAVVGNSGNLLKSHYGELIDSHDFVIRINKGPTKGYERDVGSKTTHRIIYPESAVDIDNSTHLILVPFKILDLRWLISIFTTKHIIRTYTKVKSTLSADMDRVNVFGFGARSDGNWHHYFDRTLAHFSRGSHGGDFENETMNELQRRNKIFKYNGL</sequence>
<dbReference type="Proteomes" id="UP000324632">
    <property type="component" value="Chromosome 16"/>
</dbReference>
<keyword evidence="7 12" id="KW-1133">Transmembrane helix</keyword>
<evidence type="ECO:0000256" key="6">
    <source>
        <dbReference type="ARBA" id="ARBA00022968"/>
    </source>
</evidence>
<accession>A0A5A9NJ47</accession>
<keyword evidence="6" id="KW-0735">Signal-anchor</keyword>
<dbReference type="EMBL" id="SOYY01000016">
    <property type="protein sequence ID" value="KAA0710014.1"/>
    <property type="molecule type" value="Genomic_DNA"/>
</dbReference>
<keyword evidence="14" id="KW-1185">Reference proteome</keyword>
<dbReference type="GO" id="GO:0097503">
    <property type="term" value="P:sialylation"/>
    <property type="evidence" value="ECO:0007669"/>
    <property type="project" value="TreeGrafter"/>
</dbReference>
<dbReference type="GO" id="GO:0003836">
    <property type="term" value="F:beta-galactoside (CMP) alpha-2,3-sialyltransferase activity"/>
    <property type="evidence" value="ECO:0007669"/>
    <property type="project" value="TreeGrafter"/>
</dbReference>
<dbReference type="InterPro" id="IPR038578">
    <property type="entry name" value="GT29-like_sf"/>
</dbReference>
<evidence type="ECO:0000256" key="5">
    <source>
        <dbReference type="ARBA" id="ARBA00022692"/>
    </source>
</evidence>
<dbReference type="FunFam" id="3.90.1480.20:FF:000015">
    <property type="entry name" value="Lactosylceramide alpha-2,3-sialyltransferase"/>
    <property type="match status" value="1"/>
</dbReference>
<dbReference type="InterPro" id="IPR001675">
    <property type="entry name" value="Glyco_trans_29"/>
</dbReference>
<comment type="similarity">
    <text evidence="2">Belongs to the glycosyltransferase 29 family.</text>
</comment>
<name>A0A5A9NJ47_9TELE</name>
<keyword evidence="4 13" id="KW-0808">Transferase</keyword>
<organism evidence="13 14">
    <name type="scientific">Triplophysa tibetana</name>
    <dbReference type="NCBI Taxonomy" id="1572043"/>
    <lineage>
        <taxon>Eukaryota</taxon>
        <taxon>Metazoa</taxon>
        <taxon>Chordata</taxon>
        <taxon>Craniata</taxon>
        <taxon>Vertebrata</taxon>
        <taxon>Euteleostomi</taxon>
        <taxon>Actinopterygii</taxon>
        <taxon>Neopterygii</taxon>
        <taxon>Teleostei</taxon>
        <taxon>Ostariophysi</taxon>
        <taxon>Cypriniformes</taxon>
        <taxon>Nemacheilidae</taxon>
        <taxon>Triplophysa</taxon>
    </lineage>
</organism>
<protein>
    <submittedName>
        <fullName evidence="13">CMP-N-acetylneuraminate-beta-galactosamide-alpha-2,3-sialyltransferase 2</fullName>
    </submittedName>
</protein>
<gene>
    <name evidence="13" type="ORF">E1301_Tti018251</name>
</gene>
<evidence type="ECO:0000256" key="2">
    <source>
        <dbReference type="ARBA" id="ARBA00006003"/>
    </source>
</evidence>
<keyword evidence="3 13" id="KW-0328">Glycosyltransferase</keyword>
<evidence type="ECO:0000256" key="11">
    <source>
        <dbReference type="ARBA" id="ARBA00023180"/>
    </source>
</evidence>
<proteinExistence type="inferred from homology"/>
<reference evidence="13 14" key="1">
    <citation type="journal article" date="2019" name="Mol. Ecol. Resour.">
        <title>Chromosome-level genome assembly of Triplophysa tibetana, a fish adapted to the harsh high-altitude environment of the Tibetan Plateau.</title>
        <authorList>
            <person name="Yang X."/>
            <person name="Liu H."/>
            <person name="Ma Z."/>
            <person name="Zou Y."/>
            <person name="Zou M."/>
            <person name="Mao Y."/>
            <person name="Li X."/>
            <person name="Wang H."/>
            <person name="Chen T."/>
            <person name="Wang W."/>
            <person name="Yang R."/>
        </authorList>
    </citation>
    <scope>NUCLEOTIDE SEQUENCE [LARGE SCALE GENOMIC DNA]</scope>
    <source>
        <strain evidence="13">TTIB1903HZAU</strain>
        <tissue evidence="13">Muscle</tissue>
    </source>
</reference>
<dbReference type="Pfam" id="PF00777">
    <property type="entry name" value="Glyco_transf_29"/>
    <property type="match status" value="2"/>
</dbReference>
<evidence type="ECO:0000256" key="3">
    <source>
        <dbReference type="ARBA" id="ARBA00022676"/>
    </source>
</evidence>
<keyword evidence="9 12" id="KW-0472">Membrane</keyword>
<keyword evidence="5 12" id="KW-0812">Transmembrane</keyword>
<dbReference type="AlphaFoldDB" id="A0A5A9NJ47"/>
<dbReference type="Gene3D" id="3.90.1480.20">
    <property type="entry name" value="Glycosyl transferase family 29"/>
    <property type="match status" value="2"/>
</dbReference>
<keyword evidence="11" id="KW-0325">Glycoprotein</keyword>
<evidence type="ECO:0000256" key="10">
    <source>
        <dbReference type="ARBA" id="ARBA00023157"/>
    </source>
</evidence>
<evidence type="ECO:0000256" key="9">
    <source>
        <dbReference type="ARBA" id="ARBA00023136"/>
    </source>
</evidence>
<evidence type="ECO:0000256" key="8">
    <source>
        <dbReference type="ARBA" id="ARBA00023034"/>
    </source>
</evidence>
<feature type="transmembrane region" description="Helical" evidence="12">
    <location>
        <begin position="115"/>
        <end position="135"/>
    </location>
</feature>
<evidence type="ECO:0000256" key="1">
    <source>
        <dbReference type="ARBA" id="ARBA00004323"/>
    </source>
</evidence>
<dbReference type="PANTHER" id="PTHR46032:SF6">
    <property type="entry name" value="CMP-N-ACETYLNEURAMINATE-BETA-GALACTOSAMIDE-ALPHA-2,3-SIALYLTRANSFERASE 1"/>
    <property type="match status" value="1"/>
</dbReference>
<dbReference type="InterPro" id="IPR051757">
    <property type="entry name" value="Beta-gal_alpha2-3_sialyltrans"/>
</dbReference>
<evidence type="ECO:0000256" key="12">
    <source>
        <dbReference type="SAM" id="Phobius"/>
    </source>
</evidence>
<evidence type="ECO:0000256" key="7">
    <source>
        <dbReference type="ARBA" id="ARBA00022989"/>
    </source>
</evidence>
<dbReference type="GO" id="GO:0000139">
    <property type="term" value="C:Golgi membrane"/>
    <property type="evidence" value="ECO:0007669"/>
    <property type="project" value="UniProtKB-SubCell"/>
</dbReference>
<dbReference type="PANTHER" id="PTHR46032">
    <property type="entry name" value="ALPHA-2,3-SIALYLTRANSFERASE ST3GAL I ISOFORM X1"/>
    <property type="match status" value="1"/>
</dbReference>
<evidence type="ECO:0000256" key="4">
    <source>
        <dbReference type="ARBA" id="ARBA00022679"/>
    </source>
</evidence>